<dbReference type="Gene3D" id="3.20.20.60">
    <property type="entry name" value="Phosphoenolpyruvate-binding domains"/>
    <property type="match status" value="1"/>
</dbReference>
<dbReference type="GO" id="GO:0046872">
    <property type="term" value="F:metal ion binding"/>
    <property type="evidence" value="ECO:0007669"/>
    <property type="project" value="UniProtKB-KW"/>
</dbReference>
<organism evidence="7 8">
    <name type="scientific">Vallitalea longa</name>
    <dbReference type="NCBI Taxonomy" id="2936439"/>
    <lineage>
        <taxon>Bacteria</taxon>
        <taxon>Bacillati</taxon>
        <taxon>Bacillota</taxon>
        <taxon>Clostridia</taxon>
        <taxon>Lachnospirales</taxon>
        <taxon>Vallitaleaceae</taxon>
        <taxon>Vallitalea</taxon>
    </lineage>
</organism>
<evidence type="ECO:0000256" key="1">
    <source>
        <dbReference type="ARBA" id="ARBA00001946"/>
    </source>
</evidence>
<feature type="binding site" evidence="5">
    <location>
        <position position="134"/>
    </location>
    <ligand>
        <name>Mg(2+)</name>
        <dbReference type="ChEBI" id="CHEBI:18420"/>
    </ligand>
</feature>
<dbReference type="InterPro" id="IPR005000">
    <property type="entry name" value="Aldolase/citrate-lyase_domain"/>
</dbReference>
<feature type="binding site" evidence="4">
    <location>
        <position position="134"/>
    </location>
    <ligand>
        <name>substrate</name>
    </ligand>
</feature>
<comment type="cofactor">
    <cofactor evidence="1">
        <name>Mg(2+)</name>
        <dbReference type="ChEBI" id="CHEBI:18420"/>
    </cofactor>
</comment>
<keyword evidence="2 5" id="KW-0479">Metal-binding</keyword>
<evidence type="ECO:0000256" key="3">
    <source>
        <dbReference type="ARBA" id="ARBA00022842"/>
    </source>
</evidence>
<keyword evidence="8" id="KW-1185">Reference proteome</keyword>
<dbReference type="InterPro" id="IPR040442">
    <property type="entry name" value="Pyrv_kinase-like_dom_sf"/>
</dbReference>
<dbReference type="GO" id="GO:0047777">
    <property type="term" value="F:(S)-citramalyl-CoA lyase activity"/>
    <property type="evidence" value="ECO:0007669"/>
    <property type="project" value="TreeGrafter"/>
</dbReference>
<dbReference type="InterPro" id="IPR011206">
    <property type="entry name" value="Citrate_lyase_beta/mcl1/mcl2"/>
</dbReference>
<evidence type="ECO:0000256" key="4">
    <source>
        <dbReference type="PIRSR" id="PIRSR015582-1"/>
    </source>
</evidence>
<feature type="binding site" evidence="5">
    <location>
        <position position="161"/>
    </location>
    <ligand>
        <name>Mg(2+)</name>
        <dbReference type="ChEBI" id="CHEBI:18420"/>
    </ligand>
</feature>
<dbReference type="Pfam" id="PF03328">
    <property type="entry name" value="HpcH_HpaI"/>
    <property type="match status" value="1"/>
</dbReference>
<dbReference type="RefSeq" id="WP_281817660.1">
    <property type="nucleotide sequence ID" value="NZ_BRLB01000013.1"/>
</dbReference>
<evidence type="ECO:0000313" key="8">
    <source>
        <dbReference type="Proteomes" id="UP001144256"/>
    </source>
</evidence>
<dbReference type="PIRSF" id="PIRSF015582">
    <property type="entry name" value="Cit_lyase_B"/>
    <property type="match status" value="1"/>
</dbReference>
<accession>A0A9W6DFA2</accession>
<keyword evidence="7" id="KW-0456">Lyase</keyword>
<dbReference type="AlphaFoldDB" id="A0A9W6DFA2"/>
<dbReference type="Proteomes" id="UP001144256">
    <property type="component" value="Unassembled WGS sequence"/>
</dbReference>
<name>A0A9W6DFA2_9FIRM</name>
<evidence type="ECO:0000256" key="5">
    <source>
        <dbReference type="PIRSR" id="PIRSR015582-2"/>
    </source>
</evidence>
<dbReference type="SUPFAM" id="SSF51621">
    <property type="entry name" value="Phosphoenolpyruvate/pyruvate domain"/>
    <property type="match status" value="1"/>
</dbReference>
<dbReference type="GO" id="GO:0106064">
    <property type="term" value="P:regulation of cobalamin metabolic process"/>
    <property type="evidence" value="ECO:0007669"/>
    <property type="project" value="TreeGrafter"/>
</dbReference>
<evidence type="ECO:0000256" key="2">
    <source>
        <dbReference type="ARBA" id="ARBA00022723"/>
    </source>
</evidence>
<proteinExistence type="predicted"/>
<dbReference type="InterPro" id="IPR040186">
    <property type="entry name" value="Citramalyl-CoA_lyase"/>
</dbReference>
<feature type="domain" description="HpcH/HpaI aldolase/citrate lyase" evidence="6">
    <location>
        <begin position="13"/>
        <end position="229"/>
    </location>
</feature>
<dbReference type="InterPro" id="IPR015813">
    <property type="entry name" value="Pyrv/PenolPyrv_kinase-like_dom"/>
</dbReference>
<dbReference type="EMBL" id="BRLB01000013">
    <property type="protein sequence ID" value="GKX31021.1"/>
    <property type="molecule type" value="Genomic_DNA"/>
</dbReference>
<dbReference type="PANTHER" id="PTHR11105:SF0">
    <property type="entry name" value="CITRAMALYL-COA LYASE, MITOCHONDRIAL"/>
    <property type="match status" value="1"/>
</dbReference>
<reference evidence="7" key="1">
    <citation type="submission" date="2022-06" db="EMBL/GenBank/DDBJ databases">
        <title>Vallitalea longa sp. nov., an anaerobic bacterium isolated from marine sediment.</title>
        <authorList>
            <person name="Hirano S."/>
            <person name="Terahara T."/>
            <person name="Mori K."/>
            <person name="Hamada M."/>
            <person name="Matsumoto R."/>
            <person name="Kobayashi T."/>
        </authorList>
    </citation>
    <scope>NUCLEOTIDE SEQUENCE</scope>
    <source>
        <strain evidence="7">SH18-1</strain>
    </source>
</reference>
<evidence type="ECO:0000313" key="7">
    <source>
        <dbReference type="EMBL" id="GKX31021.1"/>
    </source>
</evidence>
<gene>
    <name evidence="7" type="ORF">SH1V18_35010</name>
</gene>
<protein>
    <submittedName>
        <fullName evidence="7">Citrate lyase subunit beta</fullName>
    </submittedName>
</protein>
<sequence>MKNNYYPITDRDRVVLYVAGYKPGYIEKAMTLSIKNILLCLEDGTPQNKKIDARYLVKGALSEFKDSDKNLSVRINSVYTNYWKDDLQAILLYRPSRIRVPMVNKCEDLQLVDKYVREFVKEQDYIPQYEVMIESREGLRNIKHIYDNNDNIYAFTIGGGDYYDDVKDSSEDPQQEVIDAKKSICKFCKENNIYCFDTTYMNYKDIEGYKKDCMLSKNMGFSGRSVIHPDQIKITIDTYRN</sequence>
<feature type="binding site" evidence="4">
    <location>
        <position position="74"/>
    </location>
    <ligand>
        <name>substrate</name>
    </ligand>
</feature>
<comment type="caution">
    <text evidence="7">The sequence shown here is derived from an EMBL/GenBank/DDBJ whole genome shotgun (WGS) entry which is preliminary data.</text>
</comment>
<evidence type="ECO:0000259" key="6">
    <source>
        <dbReference type="Pfam" id="PF03328"/>
    </source>
</evidence>
<dbReference type="PANTHER" id="PTHR11105">
    <property type="entry name" value="CITRATE LYASE SUBUNIT BETA-RELATED"/>
    <property type="match status" value="1"/>
</dbReference>
<keyword evidence="3 5" id="KW-0460">Magnesium</keyword>